<accession>A0ABW3ZYP8</accession>
<dbReference type="InterPro" id="IPR003740">
    <property type="entry name" value="YitT"/>
</dbReference>
<organism evidence="7 8">
    <name type="scientific">Lentibacillus salinarum</name>
    <dbReference type="NCBI Taxonomy" id="446820"/>
    <lineage>
        <taxon>Bacteria</taxon>
        <taxon>Bacillati</taxon>
        <taxon>Bacillota</taxon>
        <taxon>Bacilli</taxon>
        <taxon>Bacillales</taxon>
        <taxon>Bacillaceae</taxon>
        <taxon>Lentibacillus</taxon>
    </lineage>
</organism>
<evidence type="ECO:0000313" key="7">
    <source>
        <dbReference type="EMBL" id="MFD1363359.1"/>
    </source>
</evidence>
<evidence type="ECO:0000256" key="6">
    <source>
        <dbReference type="SAM" id="Phobius"/>
    </source>
</evidence>
<feature type="transmembrane region" description="Helical" evidence="6">
    <location>
        <begin position="104"/>
        <end position="122"/>
    </location>
</feature>
<evidence type="ECO:0000256" key="2">
    <source>
        <dbReference type="ARBA" id="ARBA00022475"/>
    </source>
</evidence>
<feature type="transmembrane region" description="Helical" evidence="6">
    <location>
        <begin position="46"/>
        <end position="67"/>
    </location>
</feature>
<feature type="transmembrane region" description="Helical" evidence="6">
    <location>
        <begin position="74"/>
        <end position="92"/>
    </location>
</feature>
<comment type="subcellular location">
    <subcellularLocation>
        <location evidence="1">Cell membrane</location>
        <topology evidence="1">Multi-pass membrane protein</topology>
    </subcellularLocation>
</comment>
<name>A0ABW3ZYP8_9BACI</name>
<keyword evidence="2" id="KW-1003">Cell membrane</keyword>
<sequence length="204" mass="22373">MKPFIKKCGLVLTGGALQGFGMGVFLFPQDIPSGGAGGIAILLNHWFEMGMGPSLWIVNFTMLTLGVQYLGKRFALWTFVGITMTSLAVDFFESTFPIVHRHLLLDLVIGSVFLGTGIGILMRQGVSNGGVGVIAFMISHGRNILPGKPLFLINTTIFIVTAAVISWEIVILALVSQWISTSKVDLVYRLKLYHVYTLSWHKKT</sequence>
<dbReference type="PANTHER" id="PTHR33545:SF9">
    <property type="entry name" value="UPF0750 MEMBRANE PROTEIN YITE"/>
    <property type="match status" value="1"/>
</dbReference>
<evidence type="ECO:0000256" key="5">
    <source>
        <dbReference type="ARBA" id="ARBA00023136"/>
    </source>
</evidence>
<evidence type="ECO:0000313" key="8">
    <source>
        <dbReference type="Proteomes" id="UP001597178"/>
    </source>
</evidence>
<dbReference type="Proteomes" id="UP001597178">
    <property type="component" value="Unassembled WGS sequence"/>
</dbReference>
<keyword evidence="8" id="KW-1185">Reference proteome</keyword>
<feature type="transmembrane region" description="Helical" evidence="6">
    <location>
        <begin position="151"/>
        <end position="175"/>
    </location>
</feature>
<protein>
    <submittedName>
        <fullName evidence="7">YitT family protein</fullName>
    </submittedName>
</protein>
<proteinExistence type="predicted"/>
<dbReference type="PANTHER" id="PTHR33545">
    <property type="entry name" value="UPF0750 MEMBRANE PROTEIN YITT-RELATED"/>
    <property type="match status" value="1"/>
</dbReference>
<gene>
    <name evidence="7" type="ORF">ACFQ4A_17260</name>
</gene>
<keyword evidence="5 6" id="KW-0472">Membrane</keyword>
<dbReference type="EMBL" id="JBHTNH010000056">
    <property type="protein sequence ID" value="MFD1363359.1"/>
    <property type="molecule type" value="Genomic_DNA"/>
</dbReference>
<evidence type="ECO:0000256" key="3">
    <source>
        <dbReference type="ARBA" id="ARBA00022692"/>
    </source>
</evidence>
<keyword evidence="3 6" id="KW-0812">Transmembrane</keyword>
<reference evidence="8" key="1">
    <citation type="journal article" date="2019" name="Int. J. Syst. Evol. Microbiol.">
        <title>The Global Catalogue of Microorganisms (GCM) 10K type strain sequencing project: providing services to taxonomists for standard genome sequencing and annotation.</title>
        <authorList>
            <consortium name="The Broad Institute Genomics Platform"/>
            <consortium name="The Broad Institute Genome Sequencing Center for Infectious Disease"/>
            <person name="Wu L."/>
            <person name="Ma J."/>
        </authorList>
    </citation>
    <scope>NUCLEOTIDE SEQUENCE [LARGE SCALE GENOMIC DNA]</scope>
    <source>
        <strain evidence="8">CCUG 54822</strain>
    </source>
</reference>
<dbReference type="Pfam" id="PF02588">
    <property type="entry name" value="YitT_membrane"/>
    <property type="match status" value="1"/>
</dbReference>
<evidence type="ECO:0000256" key="1">
    <source>
        <dbReference type="ARBA" id="ARBA00004651"/>
    </source>
</evidence>
<keyword evidence="4 6" id="KW-1133">Transmembrane helix</keyword>
<dbReference type="RefSeq" id="WP_382402612.1">
    <property type="nucleotide sequence ID" value="NZ_JBHTNH010000056.1"/>
</dbReference>
<evidence type="ECO:0000256" key="4">
    <source>
        <dbReference type="ARBA" id="ARBA00022989"/>
    </source>
</evidence>
<dbReference type="InterPro" id="IPR051461">
    <property type="entry name" value="UPF0750_membrane"/>
</dbReference>
<comment type="caution">
    <text evidence="7">The sequence shown here is derived from an EMBL/GenBank/DDBJ whole genome shotgun (WGS) entry which is preliminary data.</text>
</comment>